<dbReference type="PANTHER" id="PTHR31639">
    <property type="entry name" value="F-BOX PROTEIN-LIKE"/>
    <property type="match status" value="1"/>
</dbReference>
<proteinExistence type="predicted"/>
<dbReference type="CDD" id="cd22160">
    <property type="entry name" value="F-box_AtFBL13-like"/>
    <property type="match status" value="1"/>
</dbReference>
<evidence type="ECO:0000259" key="2">
    <source>
        <dbReference type="PROSITE" id="PS50181"/>
    </source>
</evidence>
<dbReference type="Pfam" id="PF24758">
    <property type="entry name" value="LRR_At5g56370"/>
    <property type="match status" value="1"/>
</dbReference>
<evidence type="ECO:0000313" key="3">
    <source>
        <dbReference type="EMBL" id="CAL1408447.1"/>
    </source>
</evidence>
<dbReference type="EMBL" id="OZ034821">
    <property type="protein sequence ID" value="CAL1408447.1"/>
    <property type="molecule type" value="Genomic_DNA"/>
</dbReference>
<reference evidence="3 4" key="1">
    <citation type="submission" date="2024-04" db="EMBL/GenBank/DDBJ databases">
        <authorList>
            <person name="Fracassetti M."/>
        </authorList>
    </citation>
    <scope>NUCLEOTIDE SEQUENCE [LARGE SCALE GENOMIC DNA]</scope>
</reference>
<gene>
    <name evidence="3" type="ORF">LTRI10_LOCUS48039</name>
</gene>
<dbReference type="Proteomes" id="UP001497516">
    <property type="component" value="Chromosome 8"/>
</dbReference>
<sequence>MDVPGPENKNVCRRDSGNDGDRISSLPQSIIEHILTFIPLRETVKTSILSTAWRNKWVNRPSLIFDDRFWTSFPVFETSAQHEGVYVVDPNRINRLVLDVFRVLCYHKGPLKEFSLSIPQLSSYPALVDQILLSLHEKCIERLCIEIDGYKLPIRLFSFRQLKKLKLFACMFTSSQISFDQFSVLTCLDLRSTKFPDVAGVSLVVRCPLLSVLIMVDCGSAFNRLDILIEAPSLSLFHCAGSFSSLRVKEAPLLKDVTVYQTASFVAHPMGTDDPSNFTKLCGGVQQLSGYL</sequence>
<dbReference type="Pfam" id="PF00646">
    <property type="entry name" value="F-box"/>
    <property type="match status" value="1"/>
</dbReference>
<evidence type="ECO:0000313" key="4">
    <source>
        <dbReference type="Proteomes" id="UP001497516"/>
    </source>
</evidence>
<protein>
    <recommendedName>
        <fullName evidence="2">F-box domain-containing protein</fullName>
    </recommendedName>
</protein>
<evidence type="ECO:0000256" key="1">
    <source>
        <dbReference type="SAM" id="MobiDB-lite"/>
    </source>
</evidence>
<organism evidence="3 4">
    <name type="scientific">Linum trigynum</name>
    <dbReference type="NCBI Taxonomy" id="586398"/>
    <lineage>
        <taxon>Eukaryota</taxon>
        <taxon>Viridiplantae</taxon>
        <taxon>Streptophyta</taxon>
        <taxon>Embryophyta</taxon>
        <taxon>Tracheophyta</taxon>
        <taxon>Spermatophyta</taxon>
        <taxon>Magnoliopsida</taxon>
        <taxon>eudicotyledons</taxon>
        <taxon>Gunneridae</taxon>
        <taxon>Pentapetalae</taxon>
        <taxon>rosids</taxon>
        <taxon>fabids</taxon>
        <taxon>Malpighiales</taxon>
        <taxon>Linaceae</taxon>
        <taxon>Linum</taxon>
    </lineage>
</organism>
<dbReference type="InterPro" id="IPR053781">
    <property type="entry name" value="F-box_AtFBL13-like"/>
</dbReference>
<dbReference type="PANTHER" id="PTHR31639:SF237">
    <property type="entry name" value="F-BOX DOMAIN-CONTAINING PROTEIN"/>
    <property type="match status" value="1"/>
</dbReference>
<dbReference type="SUPFAM" id="SSF81383">
    <property type="entry name" value="F-box domain"/>
    <property type="match status" value="1"/>
</dbReference>
<dbReference type="PROSITE" id="PS50181">
    <property type="entry name" value="FBOX"/>
    <property type="match status" value="1"/>
</dbReference>
<keyword evidence="4" id="KW-1185">Reference proteome</keyword>
<dbReference type="InterPro" id="IPR036047">
    <property type="entry name" value="F-box-like_dom_sf"/>
</dbReference>
<feature type="compositionally biased region" description="Basic and acidic residues" evidence="1">
    <location>
        <begin position="10"/>
        <end position="21"/>
    </location>
</feature>
<feature type="region of interest" description="Disordered" evidence="1">
    <location>
        <begin position="1"/>
        <end position="21"/>
    </location>
</feature>
<accession>A0AAV2GE01</accession>
<dbReference type="InterPro" id="IPR055411">
    <property type="entry name" value="LRR_FXL15/At3g58940/PEG3-like"/>
</dbReference>
<dbReference type="AlphaFoldDB" id="A0AAV2GE01"/>
<dbReference type="SUPFAM" id="SSF52058">
    <property type="entry name" value="L domain-like"/>
    <property type="match status" value="1"/>
</dbReference>
<dbReference type="InterPro" id="IPR001810">
    <property type="entry name" value="F-box_dom"/>
</dbReference>
<feature type="domain" description="F-box" evidence="2">
    <location>
        <begin position="20"/>
        <end position="73"/>
    </location>
</feature>
<name>A0AAV2GE01_9ROSI</name>